<evidence type="ECO:0000313" key="2">
    <source>
        <dbReference type="EMBL" id="VAW35367.1"/>
    </source>
</evidence>
<sequence length="91" mass="10454">MAPKQTIDFDDLALERAAKYICTLKSGMCPMTEENFTCRTECDLETRPWQCWIDFFKQRPGRTDNGRPGLAEEYRDPEPADDPPAHFPKAA</sequence>
<feature type="compositionally biased region" description="Basic and acidic residues" evidence="1">
    <location>
        <begin position="61"/>
        <end position="78"/>
    </location>
</feature>
<name>A0A3B0VAZ8_9ZZZZ</name>
<accession>A0A3B0VAZ8</accession>
<feature type="region of interest" description="Disordered" evidence="1">
    <location>
        <begin position="60"/>
        <end position="91"/>
    </location>
</feature>
<reference evidence="2" key="1">
    <citation type="submission" date="2018-06" db="EMBL/GenBank/DDBJ databases">
        <authorList>
            <person name="Zhirakovskaya E."/>
        </authorList>
    </citation>
    <scope>NUCLEOTIDE SEQUENCE</scope>
</reference>
<evidence type="ECO:0000256" key="1">
    <source>
        <dbReference type="SAM" id="MobiDB-lite"/>
    </source>
</evidence>
<proteinExistence type="predicted"/>
<dbReference type="EMBL" id="UOEY01000013">
    <property type="protein sequence ID" value="VAW35367.1"/>
    <property type="molecule type" value="Genomic_DNA"/>
</dbReference>
<organism evidence="2">
    <name type="scientific">hydrothermal vent metagenome</name>
    <dbReference type="NCBI Taxonomy" id="652676"/>
    <lineage>
        <taxon>unclassified sequences</taxon>
        <taxon>metagenomes</taxon>
        <taxon>ecological metagenomes</taxon>
    </lineage>
</organism>
<gene>
    <name evidence="2" type="ORF">MNBD_DELTA04-552</name>
</gene>
<dbReference type="AlphaFoldDB" id="A0A3B0VAZ8"/>
<protein>
    <submittedName>
        <fullName evidence="2">Uncharacterized protein</fullName>
    </submittedName>
</protein>